<protein>
    <recommendedName>
        <fullName evidence="10">L,D-TPase catalytic domain-containing protein</fullName>
    </recommendedName>
</protein>
<evidence type="ECO:0000259" key="10">
    <source>
        <dbReference type="PROSITE" id="PS52029"/>
    </source>
</evidence>
<keyword evidence="4" id="KW-0808">Transferase</keyword>
<evidence type="ECO:0000256" key="5">
    <source>
        <dbReference type="ARBA" id="ARBA00022801"/>
    </source>
</evidence>
<gene>
    <name evidence="11" type="ORF">LUCI_1801</name>
</gene>
<dbReference type="InterPro" id="IPR002477">
    <property type="entry name" value="Peptidoglycan-bd-like"/>
</dbReference>
<dbReference type="GO" id="GO:0005576">
    <property type="term" value="C:extracellular region"/>
    <property type="evidence" value="ECO:0007669"/>
    <property type="project" value="TreeGrafter"/>
</dbReference>
<evidence type="ECO:0000256" key="8">
    <source>
        <dbReference type="ARBA" id="ARBA00023316"/>
    </source>
</evidence>
<evidence type="ECO:0000256" key="4">
    <source>
        <dbReference type="ARBA" id="ARBA00022679"/>
    </source>
</evidence>
<evidence type="ECO:0000313" key="12">
    <source>
        <dbReference type="Proteomes" id="UP000277811"/>
    </source>
</evidence>
<dbReference type="GO" id="GO:0018104">
    <property type="term" value="P:peptidoglycan-protein cross-linking"/>
    <property type="evidence" value="ECO:0007669"/>
    <property type="project" value="TreeGrafter"/>
</dbReference>
<feature type="domain" description="L,D-TPase catalytic" evidence="10">
    <location>
        <begin position="102"/>
        <end position="209"/>
    </location>
</feature>
<evidence type="ECO:0000256" key="7">
    <source>
        <dbReference type="ARBA" id="ARBA00022984"/>
    </source>
</evidence>
<dbReference type="GO" id="GO:0071972">
    <property type="term" value="F:peptidoglycan L,D-transpeptidase activity"/>
    <property type="evidence" value="ECO:0007669"/>
    <property type="project" value="TreeGrafter"/>
</dbReference>
<comment type="similarity">
    <text evidence="2">Belongs to the YkuD family.</text>
</comment>
<keyword evidence="5" id="KW-0378">Hydrolase</keyword>
<name>A0A498R619_9FIRM</name>
<dbReference type="PROSITE" id="PS52029">
    <property type="entry name" value="LD_TPASE"/>
    <property type="match status" value="1"/>
</dbReference>
<dbReference type="SUPFAM" id="SSF47090">
    <property type="entry name" value="PGBD-like"/>
    <property type="match status" value="1"/>
</dbReference>
<dbReference type="InterPro" id="IPR005490">
    <property type="entry name" value="LD_TPept_cat_dom"/>
</dbReference>
<evidence type="ECO:0000256" key="2">
    <source>
        <dbReference type="ARBA" id="ARBA00005992"/>
    </source>
</evidence>
<reference evidence="11 12" key="1">
    <citation type="submission" date="2018-06" db="EMBL/GenBank/DDBJ databases">
        <authorList>
            <person name="Strepis N."/>
        </authorList>
    </citation>
    <scope>NUCLEOTIDE SEQUENCE [LARGE SCALE GENOMIC DNA]</scope>
    <source>
        <strain evidence="11">LUCI</strain>
    </source>
</reference>
<evidence type="ECO:0000256" key="1">
    <source>
        <dbReference type="ARBA" id="ARBA00004752"/>
    </source>
</evidence>
<comment type="pathway">
    <text evidence="1 9">Cell wall biogenesis; peptidoglycan biosynthesis.</text>
</comment>
<dbReference type="InterPro" id="IPR036366">
    <property type="entry name" value="PGBDSf"/>
</dbReference>
<dbReference type="UniPathway" id="UPA00219"/>
<dbReference type="CDD" id="cd16913">
    <property type="entry name" value="YkuD_like"/>
    <property type="match status" value="1"/>
</dbReference>
<dbReference type="GO" id="GO:0008360">
    <property type="term" value="P:regulation of cell shape"/>
    <property type="evidence" value="ECO:0007669"/>
    <property type="project" value="UniProtKB-UniRule"/>
</dbReference>
<dbReference type="PANTHER" id="PTHR30582:SF24">
    <property type="entry name" value="L,D-TRANSPEPTIDASE ERFK_SRFK-RELATED"/>
    <property type="match status" value="1"/>
</dbReference>
<dbReference type="Pfam" id="PF01471">
    <property type="entry name" value="PG_binding_1"/>
    <property type="match status" value="1"/>
</dbReference>
<evidence type="ECO:0000256" key="3">
    <source>
        <dbReference type="ARBA" id="ARBA00022676"/>
    </source>
</evidence>
<dbReference type="AlphaFoldDB" id="A0A498R619"/>
<sequence length="210" mass="23342">MDLRILYPPCSVKRVVFTEDSVHPMLNRIQTLLKNRGLYQGEYHGKYDAATQEAVALFQEGENLKVTGNVNPITVCRLEQAVTWEVVPVKNKMRSNFALPRANILITKSTRQLTLFNGNSPFRHFPVAIGKPSTPTPSGNYAVATKVINPGGMLGTRWLGLTLPSYGIHGTSAPWLIGKMVSHGCIRMYNENVEELFVLVSVGTPVYIRD</sequence>
<keyword evidence="3" id="KW-0328">Glycosyltransferase</keyword>
<keyword evidence="8 9" id="KW-0961">Cell wall biogenesis/degradation</keyword>
<dbReference type="Proteomes" id="UP000277811">
    <property type="component" value="Unassembled WGS sequence"/>
</dbReference>
<keyword evidence="6 9" id="KW-0133">Cell shape</keyword>
<feature type="active site" description="Nucleophile" evidence="9">
    <location>
        <position position="185"/>
    </location>
</feature>
<dbReference type="Gene3D" id="2.40.440.10">
    <property type="entry name" value="L,D-transpeptidase catalytic domain-like"/>
    <property type="match status" value="1"/>
</dbReference>
<dbReference type="Gene3D" id="1.10.101.10">
    <property type="entry name" value="PGBD-like superfamily/PGBD"/>
    <property type="match status" value="1"/>
</dbReference>
<dbReference type="InterPro" id="IPR038063">
    <property type="entry name" value="Transpep_catalytic_dom"/>
</dbReference>
<dbReference type="InterPro" id="IPR036365">
    <property type="entry name" value="PGBD-like_sf"/>
</dbReference>
<evidence type="ECO:0000256" key="6">
    <source>
        <dbReference type="ARBA" id="ARBA00022960"/>
    </source>
</evidence>
<dbReference type="EMBL" id="UPPP01000065">
    <property type="protein sequence ID" value="VBB06565.1"/>
    <property type="molecule type" value="Genomic_DNA"/>
</dbReference>
<feature type="active site" description="Proton donor/acceptor" evidence="9">
    <location>
        <position position="169"/>
    </location>
</feature>
<keyword evidence="7 9" id="KW-0573">Peptidoglycan synthesis</keyword>
<dbReference type="SUPFAM" id="SSF141523">
    <property type="entry name" value="L,D-transpeptidase catalytic domain-like"/>
    <property type="match status" value="1"/>
</dbReference>
<proteinExistence type="inferred from homology"/>
<evidence type="ECO:0000256" key="9">
    <source>
        <dbReference type="PROSITE-ProRule" id="PRU01373"/>
    </source>
</evidence>
<organism evidence="11 12">
    <name type="scientific">Lucifera butyrica</name>
    <dbReference type="NCBI Taxonomy" id="1351585"/>
    <lineage>
        <taxon>Bacteria</taxon>
        <taxon>Bacillati</taxon>
        <taxon>Bacillota</taxon>
        <taxon>Negativicutes</taxon>
        <taxon>Veillonellales</taxon>
        <taxon>Veillonellaceae</taxon>
        <taxon>Lucifera</taxon>
    </lineage>
</organism>
<dbReference type="OrthoDB" id="9787225at2"/>
<dbReference type="PANTHER" id="PTHR30582">
    <property type="entry name" value="L,D-TRANSPEPTIDASE"/>
    <property type="match status" value="1"/>
</dbReference>
<keyword evidence="12" id="KW-1185">Reference proteome</keyword>
<dbReference type="Pfam" id="PF03734">
    <property type="entry name" value="YkuD"/>
    <property type="match status" value="1"/>
</dbReference>
<dbReference type="GO" id="GO:0071555">
    <property type="term" value="P:cell wall organization"/>
    <property type="evidence" value="ECO:0007669"/>
    <property type="project" value="UniProtKB-UniRule"/>
</dbReference>
<accession>A0A498R619</accession>
<dbReference type="GO" id="GO:0016757">
    <property type="term" value="F:glycosyltransferase activity"/>
    <property type="evidence" value="ECO:0007669"/>
    <property type="project" value="UniProtKB-KW"/>
</dbReference>
<dbReference type="RefSeq" id="WP_122627509.1">
    <property type="nucleotide sequence ID" value="NZ_UPPP01000065.1"/>
</dbReference>
<dbReference type="InterPro" id="IPR050979">
    <property type="entry name" value="LD-transpeptidase"/>
</dbReference>
<evidence type="ECO:0000313" key="11">
    <source>
        <dbReference type="EMBL" id="VBB06565.1"/>
    </source>
</evidence>